<dbReference type="CDD" id="cd03249">
    <property type="entry name" value="ABC_MTABC3_MDL1_MDL2"/>
    <property type="match status" value="1"/>
</dbReference>
<evidence type="ECO:0000256" key="8">
    <source>
        <dbReference type="SAM" id="Phobius"/>
    </source>
</evidence>
<dbReference type="Pfam" id="PF00664">
    <property type="entry name" value="ABC_membrane"/>
    <property type="match status" value="1"/>
</dbReference>
<evidence type="ECO:0000256" key="4">
    <source>
        <dbReference type="ARBA" id="ARBA00022741"/>
    </source>
</evidence>
<feature type="domain" description="ABC transporter" evidence="9">
    <location>
        <begin position="378"/>
        <end position="616"/>
    </location>
</feature>
<dbReference type="InterPro" id="IPR011527">
    <property type="entry name" value="ABC1_TM_dom"/>
</dbReference>
<keyword evidence="12" id="KW-1185">Reference proteome</keyword>
<reference evidence="11" key="1">
    <citation type="submission" date="2023-07" db="EMBL/GenBank/DDBJ databases">
        <title>Genomic Encyclopedia of Type Strains, Phase IV (KMG-IV): sequencing the most valuable type-strain genomes for metagenomic binning, comparative biology and taxonomic classification.</title>
        <authorList>
            <person name="Goeker M."/>
        </authorList>
    </citation>
    <scope>NUCLEOTIDE SEQUENCE [LARGE SCALE GENOMIC DNA]</scope>
    <source>
        <strain evidence="11">DSM 22019</strain>
    </source>
</reference>
<comment type="similarity">
    <text evidence="2">Belongs to the ABC transporter superfamily.</text>
</comment>
<evidence type="ECO:0000313" key="11">
    <source>
        <dbReference type="EMBL" id="MDQ0567826.1"/>
    </source>
</evidence>
<evidence type="ECO:0000256" key="1">
    <source>
        <dbReference type="ARBA" id="ARBA00004651"/>
    </source>
</evidence>
<dbReference type="SMART" id="SM00382">
    <property type="entry name" value="AAA"/>
    <property type="match status" value="1"/>
</dbReference>
<sequence length="623" mass="70483">MKVYKNKDKENVLSDKEISDEKRSLNKGNKNFIAILIKYMKIYKKWTVILVITSILSAGVSSFNPFLLQQFQYSIMHEKNNAFTSSDWWGLSWQVVLAIWIVVLILTGVFTYVSNFFGAELGKKIEIDLRHEVSKKLISADMSYYFDKKTGEILTKVVTDTQLIGMQAAIFPNIILVAFFSLIFTIVALFATTTLYVGLVLIGLYLGLGLMFVLSFIPMRKLIFNLRKIISNINGDVTDRINTIKLIKASGTEEYEKQRFVDVHKKYYQKYKQISYSQASMMSVLFFGINTIQVAMIVIASFIYRNDLNQLKLLIGPMIMCAGMMIGPVMMFLRAIGGLLQASSSSRRIDGITSIKNEINNHSLDKQGIVINEIKGNIIFKDVNFAYPTKPDNVILPNFNLVLEQGKSYAFVGQTGAGKSTISKLLLRFYDPSSGEILINDNINIKDLYLPSYLANVGYVEQEPALLLGTILDNIKYVKPDATDQEVIEACKKAELHDLIMSWPDKYDTVIGERGFILSGGQKQRLVIARMFLKDPKILILDEATSALDNVVEKEIQSKLEELMKNRTSITIAHRLSTIKNVDQIIILEPKKGIVQTGTFKELIKQEGQFKKLYDAGFAKYDV</sequence>
<dbReference type="InterPro" id="IPR017871">
    <property type="entry name" value="ABC_transporter-like_CS"/>
</dbReference>
<gene>
    <name evidence="11" type="ORF">J2Z63_000471</name>
</gene>
<evidence type="ECO:0000313" key="12">
    <source>
        <dbReference type="Proteomes" id="UP001236620"/>
    </source>
</evidence>
<keyword evidence="3 8" id="KW-0812">Transmembrane</keyword>
<dbReference type="GO" id="GO:0005524">
    <property type="term" value="F:ATP binding"/>
    <property type="evidence" value="ECO:0007669"/>
    <property type="project" value="UniProtKB-KW"/>
</dbReference>
<dbReference type="InterPro" id="IPR003593">
    <property type="entry name" value="AAA+_ATPase"/>
</dbReference>
<name>A0ABU0NFL9_9MOLU</name>
<dbReference type="Pfam" id="PF00005">
    <property type="entry name" value="ABC_tran"/>
    <property type="match status" value="1"/>
</dbReference>
<evidence type="ECO:0000256" key="3">
    <source>
        <dbReference type="ARBA" id="ARBA00022692"/>
    </source>
</evidence>
<organism evidence="11 12">
    <name type="scientific">Mycoplasma yeatsii</name>
    <dbReference type="NCBI Taxonomy" id="51365"/>
    <lineage>
        <taxon>Bacteria</taxon>
        <taxon>Bacillati</taxon>
        <taxon>Mycoplasmatota</taxon>
        <taxon>Mollicutes</taxon>
        <taxon>Mycoplasmataceae</taxon>
        <taxon>Mycoplasma</taxon>
    </lineage>
</organism>
<dbReference type="InterPro" id="IPR039421">
    <property type="entry name" value="Type_1_exporter"/>
</dbReference>
<dbReference type="PROSITE" id="PS50929">
    <property type="entry name" value="ABC_TM1F"/>
    <property type="match status" value="1"/>
</dbReference>
<evidence type="ECO:0000256" key="5">
    <source>
        <dbReference type="ARBA" id="ARBA00022840"/>
    </source>
</evidence>
<dbReference type="SUPFAM" id="SSF52540">
    <property type="entry name" value="P-loop containing nucleoside triphosphate hydrolases"/>
    <property type="match status" value="1"/>
</dbReference>
<keyword evidence="5 11" id="KW-0067">ATP-binding</keyword>
<dbReference type="EMBL" id="JAUSWP010000003">
    <property type="protein sequence ID" value="MDQ0567826.1"/>
    <property type="molecule type" value="Genomic_DNA"/>
</dbReference>
<dbReference type="InterPro" id="IPR003439">
    <property type="entry name" value="ABC_transporter-like_ATP-bd"/>
</dbReference>
<evidence type="ECO:0000256" key="7">
    <source>
        <dbReference type="ARBA" id="ARBA00023136"/>
    </source>
</evidence>
<dbReference type="PANTHER" id="PTHR43394:SF1">
    <property type="entry name" value="ATP-BINDING CASSETTE SUB-FAMILY B MEMBER 10, MITOCHONDRIAL"/>
    <property type="match status" value="1"/>
</dbReference>
<dbReference type="PROSITE" id="PS00211">
    <property type="entry name" value="ABC_TRANSPORTER_1"/>
    <property type="match status" value="1"/>
</dbReference>
<dbReference type="Gene3D" id="3.40.50.300">
    <property type="entry name" value="P-loop containing nucleotide triphosphate hydrolases"/>
    <property type="match status" value="1"/>
</dbReference>
<dbReference type="RefSeq" id="WP_307444831.1">
    <property type="nucleotide sequence ID" value="NZ_JAUSWP010000003.1"/>
</dbReference>
<evidence type="ECO:0000259" key="10">
    <source>
        <dbReference type="PROSITE" id="PS50929"/>
    </source>
</evidence>
<feature type="transmembrane region" description="Helical" evidence="8">
    <location>
        <begin position="315"/>
        <end position="340"/>
    </location>
</feature>
<feature type="transmembrane region" description="Helical" evidence="8">
    <location>
        <begin position="196"/>
        <end position="217"/>
    </location>
</feature>
<accession>A0ABU0NFL9</accession>
<keyword evidence="4" id="KW-0547">Nucleotide-binding</keyword>
<dbReference type="Proteomes" id="UP001236620">
    <property type="component" value="Unassembled WGS sequence"/>
</dbReference>
<feature type="transmembrane region" description="Helical" evidence="8">
    <location>
        <begin position="46"/>
        <end position="68"/>
    </location>
</feature>
<evidence type="ECO:0000256" key="2">
    <source>
        <dbReference type="ARBA" id="ARBA00005417"/>
    </source>
</evidence>
<feature type="transmembrane region" description="Helical" evidence="8">
    <location>
        <begin position="170"/>
        <end position="190"/>
    </location>
</feature>
<evidence type="ECO:0000256" key="6">
    <source>
        <dbReference type="ARBA" id="ARBA00022989"/>
    </source>
</evidence>
<keyword evidence="7 8" id="KW-0472">Membrane</keyword>
<keyword evidence="6 8" id="KW-1133">Transmembrane helix</keyword>
<comment type="subcellular location">
    <subcellularLocation>
        <location evidence="1">Cell membrane</location>
        <topology evidence="1">Multi-pass membrane protein</topology>
    </subcellularLocation>
</comment>
<dbReference type="PROSITE" id="PS50893">
    <property type="entry name" value="ABC_TRANSPORTER_2"/>
    <property type="match status" value="1"/>
</dbReference>
<dbReference type="Gene3D" id="1.20.1560.10">
    <property type="entry name" value="ABC transporter type 1, transmembrane domain"/>
    <property type="match status" value="1"/>
</dbReference>
<dbReference type="CDD" id="cd07346">
    <property type="entry name" value="ABC_6TM_exporters"/>
    <property type="match status" value="1"/>
</dbReference>
<dbReference type="InterPro" id="IPR027417">
    <property type="entry name" value="P-loop_NTPase"/>
</dbReference>
<comment type="caution">
    <text evidence="11">The sequence shown here is derived from an EMBL/GenBank/DDBJ whole genome shotgun (WGS) entry which is preliminary data.</text>
</comment>
<dbReference type="SUPFAM" id="SSF90123">
    <property type="entry name" value="ABC transporter transmembrane region"/>
    <property type="match status" value="1"/>
</dbReference>
<proteinExistence type="inferred from homology"/>
<evidence type="ECO:0000259" key="9">
    <source>
        <dbReference type="PROSITE" id="PS50893"/>
    </source>
</evidence>
<dbReference type="PANTHER" id="PTHR43394">
    <property type="entry name" value="ATP-DEPENDENT PERMEASE MDL1, MITOCHONDRIAL"/>
    <property type="match status" value="1"/>
</dbReference>
<feature type="transmembrane region" description="Helical" evidence="8">
    <location>
        <begin position="279"/>
        <end position="303"/>
    </location>
</feature>
<feature type="domain" description="ABC transmembrane type-1" evidence="10">
    <location>
        <begin position="48"/>
        <end position="341"/>
    </location>
</feature>
<protein>
    <submittedName>
        <fullName evidence="11">ATP-binding cassette subfamily B protein</fullName>
    </submittedName>
</protein>
<feature type="transmembrane region" description="Helical" evidence="8">
    <location>
        <begin position="88"/>
        <end position="113"/>
    </location>
</feature>
<dbReference type="InterPro" id="IPR036640">
    <property type="entry name" value="ABC1_TM_sf"/>
</dbReference>